<proteinExistence type="predicted"/>
<comment type="caution">
    <text evidence="2">The sequence shown here is derived from an EMBL/GenBank/DDBJ whole genome shotgun (WGS) entry which is preliminary data.</text>
</comment>
<dbReference type="EMBL" id="JAHTGR010000119">
    <property type="protein sequence ID" value="MBV6325775.1"/>
    <property type="molecule type" value="Genomic_DNA"/>
</dbReference>
<name>A0AA41HGN6_9BURK</name>
<evidence type="ECO:0000313" key="3">
    <source>
        <dbReference type="Proteomes" id="UP001155901"/>
    </source>
</evidence>
<evidence type="ECO:0000256" key="1">
    <source>
        <dbReference type="SAM" id="MobiDB-lite"/>
    </source>
</evidence>
<reference evidence="2" key="1">
    <citation type="submission" date="2021-07" db="EMBL/GenBank/DDBJ databases">
        <title>Characterization of violacein-producing bacteria and related species.</title>
        <authorList>
            <person name="Wilson H.S."/>
            <person name="De Leon M.E."/>
        </authorList>
    </citation>
    <scope>NUCLEOTIDE SEQUENCE</scope>
    <source>
        <strain evidence="2">HSC-15S17</strain>
    </source>
</reference>
<gene>
    <name evidence="2" type="ORF">KVP70_33245</name>
</gene>
<organism evidence="2 3">
    <name type="scientific">Duganella violaceipulchra</name>
    <dbReference type="NCBI Taxonomy" id="2849652"/>
    <lineage>
        <taxon>Bacteria</taxon>
        <taxon>Pseudomonadati</taxon>
        <taxon>Pseudomonadota</taxon>
        <taxon>Betaproteobacteria</taxon>
        <taxon>Burkholderiales</taxon>
        <taxon>Oxalobacteraceae</taxon>
        <taxon>Telluria group</taxon>
        <taxon>Duganella</taxon>
    </lineage>
</organism>
<dbReference type="AlphaFoldDB" id="A0AA41HGN6"/>
<feature type="compositionally biased region" description="Basic residues" evidence="1">
    <location>
        <begin position="94"/>
        <end position="106"/>
    </location>
</feature>
<sequence>MNTLAETTLLHEIYDLDDAAALETVRLMNTAIMNGNPVNGRLNVASTMVRQNSSDFERYYEPISGNRKVASGALGRHPRLPGRALARRTAGPGCRRRAGTARRRRF</sequence>
<protein>
    <submittedName>
        <fullName evidence="2">Uncharacterized protein</fullName>
    </submittedName>
</protein>
<dbReference type="RefSeq" id="WP_217946711.1">
    <property type="nucleotide sequence ID" value="NZ_JAHTGR010000119.1"/>
</dbReference>
<dbReference type="Proteomes" id="UP001155901">
    <property type="component" value="Unassembled WGS sequence"/>
</dbReference>
<evidence type="ECO:0000313" key="2">
    <source>
        <dbReference type="EMBL" id="MBV6325775.1"/>
    </source>
</evidence>
<feature type="region of interest" description="Disordered" evidence="1">
    <location>
        <begin position="84"/>
        <end position="106"/>
    </location>
</feature>
<accession>A0AA41HGN6</accession>